<feature type="non-terminal residue" evidence="1">
    <location>
        <position position="51"/>
    </location>
</feature>
<reference evidence="1" key="1">
    <citation type="journal article" date="2009" name="FEMS Microbiol. Lett.">
        <title>PCR primers specific for the genus Tuber reveal the presence of several truffle species in a truffle-ground.</title>
        <authorList>
            <person name="Zampieri E."/>
            <person name="Mello A."/>
            <person name="Bonfante P."/>
            <person name="Murat C."/>
        </authorList>
    </citation>
    <scope>NUCLEOTIDE SEQUENCE</scope>
    <source>
        <strain evidence="1">2-14</strain>
    </source>
</reference>
<dbReference type="EMBL" id="FN252880">
    <property type="protein sequence ID" value="CAX53707.1"/>
    <property type="molecule type" value="Genomic_DNA"/>
</dbReference>
<proteinExistence type="predicted"/>
<gene>
    <name evidence="1" type="primary">btub</name>
</gene>
<feature type="non-terminal residue" evidence="1">
    <location>
        <position position="1"/>
    </location>
</feature>
<evidence type="ECO:0000313" key="1">
    <source>
        <dbReference type="EMBL" id="CAX53707.1"/>
    </source>
</evidence>
<dbReference type="AlphaFoldDB" id="C4PWL4"/>
<sequence>YNGTSDLQLERMNVYFNEGFWKQIRSPCCVGLTWNPAPWMLFDLAPLETSS</sequence>
<protein>
    <submittedName>
        <fullName evidence="1">Beta-tubulin</fullName>
    </submittedName>
</protein>
<accession>C4PWL4</accession>
<organism evidence="1">
    <name type="scientific">uncultured fungus</name>
    <dbReference type="NCBI Taxonomy" id="175245"/>
    <lineage>
        <taxon>Eukaryota</taxon>
        <taxon>Fungi</taxon>
        <taxon>environmental samples</taxon>
    </lineage>
</organism>
<name>C4PWL4_9FUNG</name>